<keyword evidence="1" id="KW-0812">Transmembrane</keyword>
<dbReference type="RefSeq" id="WP_058263466.1">
    <property type="nucleotide sequence ID" value="NZ_CP051181.1"/>
</dbReference>
<proteinExistence type="predicted"/>
<keyword evidence="3" id="KW-1185">Reference proteome</keyword>
<gene>
    <name evidence="2" type="ORF">TG4357_02763</name>
</gene>
<evidence type="ECO:0008006" key="4">
    <source>
        <dbReference type="Google" id="ProtNLM"/>
    </source>
</evidence>
<evidence type="ECO:0000313" key="3">
    <source>
        <dbReference type="Proteomes" id="UP000051587"/>
    </source>
</evidence>
<evidence type="ECO:0000313" key="2">
    <source>
        <dbReference type="EMBL" id="CUH66988.1"/>
    </source>
</evidence>
<name>A0A0P1FG44_THAGE</name>
<organism evidence="2 3">
    <name type="scientific">Thalassovita gelatinovora</name>
    <name type="common">Thalassobius gelatinovorus</name>
    <dbReference type="NCBI Taxonomy" id="53501"/>
    <lineage>
        <taxon>Bacteria</taxon>
        <taxon>Pseudomonadati</taxon>
        <taxon>Pseudomonadota</taxon>
        <taxon>Alphaproteobacteria</taxon>
        <taxon>Rhodobacterales</taxon>
        <taxon>Roseobacteraceae</taxon>
        <taxon>Thalassovita</taxon>
    </lineage>
</organism>
<dbReference type="STRING" id="53501.SAMN04488043_105301"/>
<keyword evidence="1" id="KW-1133">Transmembrane helix</keyword>
<reference evidence="2 3" key="1">
    <citation type="submission" date="2015-09" db="EMBL/GenBank/DDBJ databases">
        <authorList>
            <consortium name="Swine Surveillance"/>
        </authorList>
    </citation>
    <scope>NUCLEOTIDE SEQUENCE [LARGE SCALE GENOMIC DNA]</scope>
    <source>
        <strain evidence="2 3">CECT 4357</strain>
    </source>
</reference>
<protein>
    <recommendedName>
        <fullName evidence="4">DUF304 domain-containing protein</fullName>
    </recommendedName>
</protein>
<sequence length="147" mass="16640">MFRIEEYHFDGLDPLQWTKMLGLSTLWILLFVSARHLSILQGAVMVSCVSFFTALVWRGIVSSTRSGCWVTPHHFHVYYGEKQWSFPLSGIASISGRNGPFAIGSPYLELTGGRRVRLPITALPTTRHLRRWFAHSAIRVDALQNPA</sequence>
<keyword evidence="1" id="KW-0472">Membrane</keyword>
<accession>A0A0P1FG44</accession>
<feature type="transmembrane region" description="Helical" evidence="1">
    <location>
        <begin position="39"/>
        <end position="60"/>
    </location>
</feature>
<dbReference type="AlphaFoldDB" id="A0A0P1FG44"/>
<evidence type="ECO:0000256" key="1">
    <source>
        <dbReference type="SAM" id="Phobius"/>
    </source>
</evidence>
<dbReference type="Proteomes" id="UP000051587">
    <property type="component" value="Unassembled WGS sequence"/>
</dbReference>
<dbReference type="OrthoDB" id="7856109at2"/>
<dbReference type="EMBL" id="CYSA01000025">
    <property type="protein sequence ID" value="CUH66988.1"/>
    <property type="molecule type" value="Genomic_DNA"/>
</dbReference>